<evidence type="ECO:0000313" key="2">
    <source>
        <dbReference type="Proteomes" id="UP000295184"/>
    </source>
</evidence>
<dbReference type="AlphaFoldDB" id="A0A4R1QJF8"/>
<proteinExistence type="predicted"/>
<evidence type="ECO:0000313" key="1">
    <source>
        <dbReference type="EMBL" id="TCL52973.1"/>
    </source>
</evidence>
<sequence>MSEKVGENMTRDEAKTRLERYTGLRLEVRIRLERLATLQQMDRERPSPCGSRSEEYAREIAPIVQANRREMAEIEAAVAALPDPLEREVLRLRYLEFSKDPRTGKKSVRHITWKEIGRIVYGDGGKSGQKSAQRHLERAISYLATIWPESGQ</sequence>
<reference evidence="1 2" key="1">
    <citation type="submission" date="2019-03" db="EMBL/GenBank/DDBJ databases">
        <title>Genomic Encyclopedia of Type Strains, Phase IV (KMG-IV): sequencing the most valuable type-strain genomes for metagenomic binning, comparative biology and taxonomic classification.</title>
        <authorList>
            <person name="Goeker M."/>
        </authorList>
    </citation>
    <scope>NUCLEOTIDE SEQUENCE [LARGE SCALE GENOMIC DNA]</scope>
    <source>
        <strain evidence="1 2">DSM 100451</strain>
    </source>
</reference>
<gene>
    <name evidence="1" type="ORF">EDD77_13813</name>
</gene>
<dbReference type="STRING" id="1650663.GCA_001486665_03119"/>
<dbReference type="EMBL" id="SLUM01000038">
    <property type="protein sequence ID" value="TCL52973.1"/>
    <property type="molecule type" value="Genomic_DNA"/>
</dbReference>
<accession>A0A4R1QJF8</accession>
<organism evidence="1 2">
    <name type="scientific">Allofournierella massiliensis</name>
    <dbReference type="NCBI Taxonomy" id="1650663"/>
    <lineage>
        <taxon>Bacteria</taxon>
        <taxon>Bacillati</taxon>
        <taxon>Bacillota</taxon>
        <taxon>Clostridia</taxon>
        <taxon>Eubacteriales</taxon>
        <taxon>Oscillospiraceae</taxon>
        <taxon>Allofournierella</taxon>
    </lineage>
</organism>
<name>A0A4R1QJF8_9FIRM</name>
<dbReference type="Proteomes" id="UP000295184">
    <property type="component" value="Unassembled WGS sequence"/>
</dbReference>
<protein>
    <submittedName>
        <fullName evidence="1">Uncharacterized protein</fullName>
    </submittedName>
</protein>
<comment type="caution">
    <text evidence="1">The sequence shown here is derived from an EMBL/GenBank/DDBJ whole genome shotgun (WGS) entry which is preliminary data.</text>
</comment>